<dbReference type="InterPro" id="IPR044595">
    <property type="entry name" value="KMD1-4"/>
</dbReference>
<proteinExistence type="predicted"/>
<sequence>METDLIPGLSNCVALECLLRLPFHAIPAARAVCKHWKNELDSPSFYRIRRAVGLSHCVVSLLLQGKLLPTIGKNWIARKETFRLEKLLLEEIEALAGATTCCRRRAMVIGRELVVMSGWDMLENRCTSDVHIYDLLSGAWRLGAPKPIPEQPYQMRLEKVFVISGRIQWRPIQFPAARAVYKCWRNELDSMSFYRICRAAGLSHCVVSLLVQGKLLPTVGKLHLAIYEPATGVCMMRHLATNHPNYKKGCNKAMVIGRELVVMGGWDMLENHRTDDVHIYDLLSDAWRLGTPKPIPKQPLIRCGLMGEKVFVISGRRVEGKKLQSAHAYNVATNTWIEMSDLGPDTCQETSIASFCDKH</sequence>
<name>A0A8J5G712_ZINOF</name>
<dbReference type="AlphaFoldDB" id="A0A8J5G712"/>
<dbReference type="PANTHER" id="PTHR46407:SF3">
    <property type="entry name" value="OS02G0208700 PROTEIN"/>
    <property type="match status" value="1"/>
</dbReference>
<dbReference type="GO" id="GO:2000762">
    <property type="term" value="P:regulation of phenylpropanoid metabolic process"/>
    <property type="evidence" value="ECO:0007669"/>
    <property type="project" value="InterPro"/>
</dbReference>
<dbReference type="Pfam" id="PF00646">
    <property type="entry name" value="F-box"/>
    <property type="match status" value="1"/>
</dbReference>
<evidence type="ECO:0000313" key="2">
    <source>
        <dbReference type="EMBL" id="KAG6501573.1"/>
    </source>
</evidence>
<dbReference type="CDD" id="cd22152">
    <property type="entry name" value="F-box_AtAFR-like"/>
    <property type="match status" value="1"/>
</dbReference>
<evidence type="ECO:0000259" key="1">
    <source>
        <dbReference type="SMART" id="SM00256"/>
    </source>
</evidence>
<dbReference type="EMBL" id="JACMSC010000011">
    <property type="protein sequence ID" value="KAG6501573.1"/>
    <property type="molecule type" value="Genomic_DNA"/>
</dbReference>
<dbReference type="GO" id="GO:0080037">
    <property type="term" value="P:negative regulation of cytokinin-activated signaling pathway"/>
    <property type="evidence" value="ECO:0007669"/>
    <property type="project" value="InterPro"/>
</dbReference>
<dbReference type="PANTHER" id="PTHR46407">
    <property type="entry name" value="OS02G0208700 PROTEIN"/>
    <property type="match status" value="1"/>
</dbReference>
<dbReference type="Proteomes" id="UP000734854">
    <property type="component" value="Unassembled WGS sequence"/>
</dbReference>
<gene>
    <name evidence="2" type="ORF">ZIOFF_041455</name>
</gene>
<dbReference type="SUPFAM" id="SSF50965">
    <property type="entry name" value="Galactose oxidase, central domain"/>
    <property type="match status" value="1"/>
</dbReference>
<dbReference type="InterPro" id="IPR001810">
    <property type="entry name" value="F-box_dom"/>
</dbReference>
<dbReference type="InterPro" id="IPR011043">
    <property type="entry name" value="Gal_Oxase/kelch_b-propeller"/>
</dbReference>
<dbReference type="Pfam" id="PF01344">
    <property type="entry name" value="Kelch_1"/>
    <property type="match status" value="2"/>
</dbReference>
<protein>
    <recommendedName>
        <fullName evidence="1">F-box domain-containing protein</fullName>
    </recommendedName>
</protein>
<keyword evidence="3" id="KW-1185">Reference proteome</keyword>
<organism evidence="2 3">
    <name type="scientific">Zingiber officinale</name>
    <name type="common">Ginger</name>
    <name type="synonym">Amomum zingiber</name>
    <dbReference type="NCBI Taxonomy" id="94328"/>
    <lineage>
        <taxon>Eukaryota</taxon>
        <taxon>Viridiplantae</taxon>
        <taxon>Streptophyta</taxon>
        <taxon>Embryophyta</taxon>
        <taxon>Tracheophyta</taxon>
        <taxon>Spermatophyta</taxon>
        <taxon>Magnoliopsida</taxon>
        <taxon>Liliopsida</taxon>
        <taxon>Zingiberales</taxon>
        <taxon>Zingiberaceae</taxon>
        <taxon>Zingiber</taxon>
    </lineage>
</organism>
<dbReference type="SMART" id="SM00256">
    <property type="entry name" value="FBOX"/>
    <property type="match status" value="1"/>
</dbReference>
<comment type="caution">
    <text evidence="2">The sequence shown here is derived from an EMBL/GenBank/DDBJ whole genome shotgun (WGS) entry which is preliminary data.</text>
</comment>
<feature type="domain" description="F-box" evidence="1">
    <location>
        <begin position="9"/>
        <end position="49"/>
    </location>
</feature>
<dbReference type="InterPro" id="IPR015915">
    <property type="entry name" value="Kelch-typ_b-propeller"/>
</dbReference>
<reference evidence="2 3" key="1">
    <citation type="submission" date="2020-08" db="EMBL/GenBank/DDBJ databases">
        <title>Plant Genome Project.</title>
        <authorList>
            <person name="Zhang R.-G."/>
        </authorList>
    </citation>
    <scope>NUCLEOTIDE SEQUENCE [LARGE SCALE GENOMIC DNA]</scope>
    <source>
        <tissue evidence="2">Rhizome</tissue>
    </source>
</reference>
<accession>A0A8J5G712</accession>
<dbReference type="InterPro" id="IPR006652">
    <property type="entry name" value="Kelch_1"/>
</dbReference>
<evidence type="ECO:0000313" key="3">
    <source>
        <dbReference type="Proteomes" id="UP000734854"/>
    </source>
</evidence>
<dbReference type="Gene3D" id="2.120.10.80">
    <property type="entry name" value="Kelch-type beta propeller"/>
    <property type="match status" value="1"/>
</dbReference>